<protein>
    <submittedName>
        <fullName evidence="3">Uncharacterized protein</fullName>
    </submittedName>
</protein>
<feature type="compositionally biased region" description="Low complexity" evidence="1">
    <location>
        <begin position="182"/>
        <end position="231"/>
    </location>
</feature>
<evidence type="ECO:0000313" key="4">
    <source>
        <dbReference type="Proteomes" id="UP000652761"/>
    </source>
</evidence>
<feature type="transmembrane region" description="Helical" evidence="2">
    <location>
        <begin position="354"/>
        <end position="374"/>
    </location>
</feature>
<keyword evidence="4" id="KW-1185">Reference proteome</keyword>
<keyword evidence="2" id="KW-0472">Membrane</keyword>
<keyword evidence="2" id="KW-1133">Transmembrane helix</keyword>
<accession>A0A843UBJ3</accession>
<feature type="compositionally biased region" description="Basic and acidic residues" evidence="1">
    <location>
        <begin position="58"/>
        <end position="67"/>
    </location>
</feature>
<sequence>MAPHRRRQARDLIEQQDESDMPTQGQVQKEELVPGSVVAWAGGSGRLASGTSPSGTRAADRSRDKAKSWTHEMECTFKTMECAEEDQVRLVVYQLKGAAHECCLLAEVDGSGSRGISRGLRSNQSSMELSRADRRQFATLVVCRATSGGIARWGKSSSSSSQCSTRNSYRSTSTLPSSRHPVNSSRGSTNSSHSSSNSFSSHSSSSRTSNNSFLSTSSRRSSSSPSRRRSVGLSPRASLCFASEEFYESLVHHTPERQCDVMVDLLSGDYMRSFGYLEGVIVEVQGQQLPARLYALQLRDLVDCQQKTIQFEIPGVPVLCFQERSCQVADAYSVDVTWSAIAFAFPSLQGLTTFGVAPGVAFLVLVVLVLRWCLPVRAGDVLMVLRARRRWPFLREGPNGRVVVTTSSHTEFPIVLYFRTVAGSSFASALFVWRASGGGDAAIVVVPVASSGSPFHLYITLGPFRVSGSMGCDRENQVLGVGRGSGVVLRTNVGSLSLGRGLRALCGCCRPESAGFLSEKATGWVVAFRSRRLSLTCSGFGMWPIGPCVEALWWYLVVVGVEVELCFVEVV</sequence>
<feature type="region of interest" description="Disordered" evidence="1">
    <location>
        <begin position="1"/>
        <end position="67"/>
    </location>
</feature>
<proteinExistence type="predicted"/>
<feature type="compositionally biased region" description="Polar residues" evidence="1">
    <location>
        <begin position="172"/>
        <end position="181"/>
    </location>
</feature>
<dbReference type="OrthoDB" id="2272416at2759"/>
<feature type="non-terminal residue" evidence="3">
    <location>
        <position position="1"/>
    </location>
</feature>
<feature type="compositionally biased region" description="Low complexity" evidence="1">
    <location>
        <begin position="156"/>
        <end position="171"/>
    </location>
</feature>
<keyword evidence="2" id="KW-0812">Transmembrane</keyword>
<dbReference type="Proteomes" id="UP000652761">
    <property type="component" value="Unassembled WGS sequence"/>
</dbReference>
<gene>
    <name evidence="3" type="ORF">Taro_011684</name>
</gene>
<reference evidence="3" key="1">
    <citation type="submission" date="2017-07" db="EMBL/GenBank/DDBJ databases">
        <title>Taro Niue Genome Assembly and Annotation.</title>
        <authorList>
            <person name="Atibalentja N."/>
            <person name="Keating K."/>
            <person name="Fields C.J."/>
        </authorList>
    </citation>
    <scope>NUCLEOTIDE SEQUENCE</scope>
    <source>
        <strain evidence="3">Niue_2</strain>
        <tissue evidence="3">Leaf</tissue>
    </source>
</reference>
<dbReference type="AlphaFoldDB" id="A0A843UBJ3"/>
<feature type="region of interest" description="Disordered" evidence="1">
    <location>
        <begin position="150"/>
        <end position="231"/>
    </location>
</feature>
<comment type="caution">
    <text evidence="3">The sequence shown here is derived from an EMBL/GenBank/DDBJ whole genome shotgun (WGS) entry which is preliminary data.</text>
</comment>
<evidence type="ECO:0000256" key="1">
    <source>
        <dbReference type="SAM" id="MobiDB-lite"/>
    </source>
</evidence>
<dbReference type="EMBL" id="NMUH01000443">
    <property type="protein sequence ID" value="MQL79244.1"/>
    <property type="molecule type" value="Genomic_DNA"/>
</dbReference>
<organism evidence="3 4">
    <name type="scientific">Colocasia esculenta</name>
    <name type="common">Wild taro</name>
    <name type="synonym">Arum esculentum</name>
    <dbReference type="NCBI Taxonomy" id="4460"/>
    <lineage>
        <taxon>Eukaryota</taxon>
        <taxon>Viridiplantae</taxon>
        <taxon>Streptophyta</taxon>
        <taxon>Embryophyta</taxon>
        <taxon>Tracheophyta</taxon>
        <taxon>Spermatophyta</taxon>
        <taxon>Magnoliopsida</taxon>
        <taxon>Liliopsida</taxon>
        <taxon>Araceae</taxon>
        <taxon>Aroideae</taxon>
        <taxon>Colocasieae</taxon>
        <taxon>Colocasia</taxon>
    </lineage>
</organism>
<evidence type="ECO:0000313" key="3">
    <source>
        <dbReference type="EMBL" id="MQL79244.1"/>
    </source>
</evidence>
<evidence type="ECO:0000256" key="2">
    <source>
        <dbReference type="SAM" id="Phobius"/>
    </source>
</evidence>
<name>A0A843UBJ3_COLES</name>